<dbReference type="GO" id="GO:0005886">
    <property type="term" value="C:plasma membrane"/>
    <property type="evidence" value="ECO:0007669"/>
    <property type="project" value="TreeGrafter"/>
</dbReference>
<dbReference type="SUPFAM" id="SSF56112">
    <property type="entry name" value="Protein kinase-like (PK-like)"/>
    <property type="match status" value="1"/>
</dbReference>
<dbReference type="Proteomes" id="UP000734854">
    <property type="component" value="Unassembled WGS sequence"/>
</dbReference>
<dbReference type="SUPFAM" id="SSF54171">
    <property type="entry name" value="DNA-binding domain"/>
    <property type="match status" value="2"/>
</dbReference>
<keyword evidence="14" id="KW-0804">Transcription</keyword>
<feature type="binding site" evidence="17">
    <location>
        <position position="523"/>
    </location>
    <ligand>
        <name>ATP</name>
        <dbReference type="ChEBI" id="CHEBI:30616"/>
    </ligand>
</feature>
<dbReference type="GO" id="GO:0003700">
    <property type="term" value="F:DNA-binding transcription factor activity"/>
    <property type="evidence" value="ECO:0007669"/>
    <property type="project" value="InterPro"/>
</dbReference>
<dbReference type="InterPro" id="IPR024788">
    <property type="entry name" value="Malectin-like_Carb-bd_dom"/>
</dbReference>
<keyword evidence="15" id="KW-0325">Glycoprotein</keyword>
<dbReference type="FunFam" id="2.60.120.430:FF:000001">
    <property type="entry name" value="Receptor-like protein kinase FERONIA"/>
    <property type="match status" value="1"/>
</dbReference>
<feature type="signal peptide" evidence="20">
    <location>
        <begin position="1"/>
        <end position="22"/>
    </location>
</feature>
<keyword evidence="9 17" id="KW-0067">ATP-binding</keyword>
<dbReference type="GO" id="GO:0004714">
    <property type="term" value="F:transmembrane receptor protein tyrosine kinase activity"/>
    <property type="evidence" value="ECO:0007669"/>
    <property type="project" value="InterPro"/>
</dbReference>
<dbReference type="PANTHER" id="PTHR27003">
    <property type="entry name" value="OS07G0166700 PROTEIN"/>
    <property type="match status" value="1"/>
</dbReference>
<evidence type="ECO:0000256" key="20">
    <source>
        <dbReference type="SAM" id="SignalP"/>
    </source>
</evidence>
<keyword evidence="13 19" id="KW-0472">Membrane</keyword>
<evidence type="ECO:0000256" key="14">
    <source>
        <dbReference type="ARBA" id="ARBA00023163"/>
    </source>
</evidence>
<evidence type="ECO:0000256" key="15">
    <source>
        <dbReference type="ARBA" id="ARBA00023180"/>
    </source>
</evidence>
<evidence type="ECO:0000256" key="4">
    <source>
        <dbReference type="ARBA" id="ARBA00022679"/>
    </source>
</evidence>
<name>A0A8J5L4K4_ZINOF</name>
<reference evidence="23 24" key="1">
    <citation type="submission" date="2020-08" db="EMBL/GenBank/DDBJ databases">
        <title>Plant Genome Project.</title>
        <authorList>
            <person name="Zhang R.-G."/>
        </authorList>
    </citation>
    <scope>NUCLEOTIDE SEQUENCE [LARGE SCALE GENOMIC DNA]</scope>
    <source>
        <tissue evidence="23">Rhizome</tissue>
    </source>
</reference>
<dbReference type="Pfam" id="PF00847">
    <property type="entry name" value="AP2"/>
    <property type="match status" value="1"/>
</dbReference>
<evidence type="ECO:0000259" key="22">
    <source>
        <dbReference type="PROSITE" id="PS51032"/>
    </source>
</evidence>
<dbReference type="SMART" id="SM00220">
    <property type="entry name" value="S_TKc"/>
    <property type="match status" value="1"/>
</dbReference>
<dbReference type="EMBL" id="JACMSC010000008">
    <property type="protein sequence ID" value="KAG6511915.1"/>
    <property type="molecule type" value="Genomic_DNA"/>
</dbReference>
<keyword evidence="11" id="KW-0805">Transcription regulation</keyword>
<evidence type="ECO:0000256" key="6">
    <source>
        <dbReference type="ARBA" id="ARBA00022729"/>
    </source>
</evidence>
<comment type="caution">
    <text evidence="23">The sequence shown here is derived from an EMBL/GenBank/DDBJ whole genome shotgun (WGS) entry which is preliminary data.</text>
</comment>
<dbReference type="CDD" id="cd00018">
    <property type="entry name" value="AP2"/>
    <property type="match status" value="2"/>
</dbReference>
<evidence type="ECO:0000256" key="1">
    <source>
        <dbReference type="ARBA" id="ARBA00004123"/>
    </source>
</evidence>
<dbReference type="InterPro" id="IPR011009">
    <property type="entry name" value="Kinase-like_dom_sf"/>
</dbReference>
<dbReference type="InterPro" id="IPR001245">
    <property type="entry name" value="Ser-Thr/Tyr_kinase_cat_dom"/>
</dbReference>
<organism evidence="23 24">
    <name type="scientific">Zingiber officinale</name>
    <name type="common">Ginger</name>
    <name type="synonym">Amomum zingiber</name>
    <dbReference type="NCBI Taxonomy" id="94328"/>
    <lineage>
        <taxon>Eukaryota</taxon>
        <taxon>Viridiplantae</taxon>
        <taxon>Streptophyta</taxon>
        <taxon>Embryophyta</taxon>
        <taxon>Tracheophyta</taxon>
        <taxon>Spermatophyta</taxon>
        <taxon>Magnoliopsida</taxon>
        <taxon>Liliopsida</taxon>
        <taxon>Zingiberales</taxon>
        <taxon>Zingiberaceae</taxon>
        <taxon>Zingiber</taxon>
    </lineage>
</organism>
<feature type="transmembrane region" description="Helical" evidence="19">
    <location>
        <begin position="411"/>
        <end position="434"/>
    </location>
</feature>
<keyword evidence="4" id="KW-0808">Transferase</keyword>
<evidence type="ECO:0000256" key="13">
    <source>
        <dbReference type="ARBA" id="ARBA00023136"/>
    </source>
</evidence>
<keyword evidence="7 17" id="KW-0547">Nucleotide-binding</keyword>
<evidence type="ECO:0000256" key="5">
    <source>
        <dbReference type="ARBA" id="ARBA00022692"/>
    </source>
</evidence>
<dbReference type="Gene3D" id="3.30.200.20">
    <property type="entry name" value="Phosphorylase Kinase, domain 1"/>
    <property type="match status" value="1"/>
</dbReference>
<protein>
    <submittedName>
        <fullName evidence="23">Uncharacterized protein</fullName>
    </submittedName>
</protein>
<dbReference type="FunFam" id="1.10.510.10:FF:000058">
    <property type="entry name" value="Receptor-like protein kinase FERONIA"/>
    <property type="match status" value="1"/>
</dbReference>
<dbReference type="GO" id="GO:0005524">
    <property type="term" value="F:ATP binding"/>
    <property type="evidence" value="ECO:0007669"/>
    <property type="project" value="UniProtKB-UniRule"/>
</dbReference>
<feature type="region of interest" description="Disordered" evidence="18">
    <location>
        <begin position="1312"/>
        <end position="1331"/>
    </location>
</feature>
<evidence type="ECO:0000256" key="7">
    <source>
        <dbReference type="ARBA" id="ARBA00022741"/>
    </source>
</evidence>
<evidence type="ECO:0000256" key="18">
    <source>
        <dbReference type="SAM" id="MobiDB-lite"/>
    </source>
</evidence>
<evidence type="ECO:0000256" key="16">
    <source>
        <dbReference type="ARBA" id="ARBA00023242"/>
    </source>
</evidence>
<dbReference type="InterPro" id="IPR017441">
    <property type="entry name" value="Protein_kinase_ATP_BS"/>
</dbReference>
<dbReference type="Gene3D" id="1.10.510.10">
    <property type="entry name" value="Transferase(Phosphotransferase) domain 1"/>
    <property type="match status" value="1"/>
</dbReference>
<sequence>MSAICLLLLLLHCIVSFRPIEALFSPKDHILINCGGNETVLSADGRAFLPDTLPDASSPFVLSPTSHDVVRVDSSGVYGSARVFREAAEYRFRIRKKGRHFVRLHFYPIRSSLYAMKSAVFSVMANEYTLMRNFSYSKLDLGESFVLKEYIFRLERLSIKVTPLIGSIAFLNAIEIISLPDDLIPPVAYTVPSGPSVEIPSLVGFETAFRINVGGPALDSSNDSLWRIWENDHPFLVISASVRNASTDPNLIRYPAEVPYYVAPNSVYATAHEMADASVSNQNFNISWVFLVESGFQYLVRFHFCDFITTTESLLFNVYINNQSVLSPFDISNKVGLFNAYFVDFIADVQMNSDRILVQIGPPHVMVNFPANAILNGLEIMKLSGLNNDFDVHIENASGVQMAKNQKNGTFIVAICSVGMSSLLVIAAIVILFFGYHRYINESDLAGFLSPVAPTTHLGNSETKISTLSDASSGASPGIGQLLAFSEIREATKNFDESLVVGIGGFGKVYKGVFENGLIVAVKRSNPRSQQGLTEFRTEIKMLSKLQHHHLVSFIGYCHEANEMVLIYEFMGGGPLRKHLYGSDLPPLSWKQRLQICIGAAKGLHYLHTGASETIIHRDVKTTNILLDDNLIAKVADFGLSKMGPTVDQTHVSTAVKGSFGYLDPEYFRRQQLTEKSDVYSFGVVLLEVLCARPAINPALPRDQVNLVEWVMNWQKQGQLEQIIDPYLAGTVSLYSLAKFGATAEKCLAEYSMDRPSMGDVLWNLEYALQLQETFSSVVGDGGSTNCMLGLPEWISQVENIENEHDMISVSSDVTDVATSRVFSQLMNPKGRFELAFSGAAPPAISPPPHIYGFAFLLLERETETKEERFGLVLLLSVPSLVLLPQGVNKNLVANLCGALGDQEEIGRGYFGEHRSMFDLNLASSVSATDGKTIVVDSGGTAPADDSRSSNSSILSVESPVDLAHGDSSSTLPASTFQFSILKSTFEDDRLVQPGLFTRQLFPPAQAISQTTKFIDAATAPPFSCPSMPHSMNLSFSKYKPSRIDSRVLKPQQQAKKGRRGPPSRSSQYRGVTFYRRTGRWESHIWDCGKQLYLGGFDTAHAAARLALFSCLVLSFFLPFLCLPTTKAGTCRQQCSLLRAYDRAAIKFRGVGADINFTLCDYEEDLKQMMNLSKEEFVHILRRQSSGFSRGSSKYRGVTLHKCGRWEARMGQFLGKKYVYLGLFDSEIEAARAYDKAAIKYSGKEAVTNFEPSNYEELLRMDDNEGHIVDLNLSIAQPVVQIPGGIHNPPATTPSEASNAGKSDIYLSRQVVSTPTSPDPPGHLLLQTARL</sequence>
<feature type="region of interest" description="Disordered" evidence="18">
    <location>
        <begin position="1047"/>
        <end position="1069"/>
    </location>
</feature>
<feature type="domain" description="Protein kinase" evidence="21">
    <location>
        <begin position="495"/>
        <end position="775"/>
    </location>
</feature>
<dbReference type="SMART" id="SM00380">
    <property type="entry name" value="AP2"/>
    <property type="match status" value="2"/>
</dbReference>
<keyword evidence="3" id="KW-0723">Serine/threonine-protein kinase</keyword>
<proteinExistence type="predicted"/>
<dbReference type="Gene3D" id="2.60.120.430">
    <property type="entry name" value="Galactose-binding lectin"/>
    <property type="match status" value="2"/>
</dbReference>
<dbReference type="Pfam" id="PF12819">
    <property type="entry name" value="Malectin_like"/>
    <property type="match status" value="1"/>
</dbReference>
<dbReference type="CDD" id="cd14066">
    <property type="entry name" value="STKc_IRAK"/>
    <property type="match status" value="1"/>
</dbReference>
<evidence type="ECO:0000259" key="21">
    <source>
        <dbReference type="PROSITE" id="PS50011"/>
    </source>
</evidence>
<feature type="domain" description="AP2/ERF" evidence="22">
    <location>
        <begin position="1068"/>
        <end position="1105"/>
    </location>
</feature>
<dbReference type="Gene3D" id="3.30.730.10">
    <property type="entry name" value="AP2/ERF domain"/>
    <property type="match status" value="2"/>
</dbReference>
<evidence type="ECO:0000256" key="3">
    <source>
        <dbReference type="ARBA" id="ARBA00022527"/>
    </source>
</evidence>
<evidence type="ECO:0000256" key="19">
    <source>
        <dbReference type="SAM" id="Phobius"/>
    </source>
</evidence>
<dbReference type="InterPro" id="IPR000719">
    <property type="entry name" value="Prot_kinase_dom"/>
</dbReference>
<dbReference type="InterPro" id="IPR008271">
    <property type="entry name" value="Ser/Thr_kinase_AS"/>
</dbReference>
<dbReference type="PRINTS" id="PR00367">
    <property type="entry name" value="ETHRSPELEMNT"/>
</dbReference>
<dbReference type="PANTHER" id="PTHR27003:SF393">
    <property type="entry name" value="RECEPTOR-LIKE PROTEIN KINASE THESEUS 1"/>
    <property type="match status" value="1"/>
</dbReference>
<keyword evidence="16" id="KW-0539">Nucleus</keyword>
<evidence type="ECO:0000256" key="8">
    <source>
        <dbReference type="ARBA" id="ARBA00022777"/>
    </source>
</evidence>
<dbReference type="PROSITE" id="PS00108">
    <property type="entry name" value="PROTEIN_KINASE_ST"/>
    <property type="match status" value="1"/>
</dbReference>
<evidence type="ECO:0000313" key="23">
    <source>
        <dbReference type="EMBL" id="KAG6511915.1"/>
    </source>
</evidence>
<evidence type="ECO:0000256" key="11">
    <source>
        <dbReference type="ARBA" id="ARBA00023015"/>
    </source>
</evidence>
<dbReference type="GO" id="GO:0003677">
    <property type="term" value="F:DNA binding"/>
    <property type="evidence" value="ECO:0007669"/>
    <property type="project" value="UniProtKB-KW"/>
</dbReference>
<keyword evidence="10 19" id="KW-1133">Transmembrane helix</keyword>
<dbReference type="InterPro" id="IPR001471">
    <property type="entry name" value="AP2/ERF_dom"/>
</dbReference>
<keyword evidence="8" id="KW-0418">Kinase</keyword>
<dbReference type="GO" id="GO:0004674">
    <property type="term" value="F:protein serine/threonine kinase activity"/>
    <property type="evidence" value="ECO:0007669"/>
    <property type="project" value="UniProtKB-KW"/>
</dbReference>
<dbReference type="GO" id="GO:0005634">
    <property type="term" value="C:nucleus"/>
    <property type="evidence" value="ECO:0007669"/>
    <property type="project" value="UniProtKB-SubCell"/>
</dbReference>
<accession>A0A8J5L4K4</accession>
<dbReference type="FunFam" id="3.30.200.20:FF:000039">
    <property type="entry name" value="receptor-like protein kinase FERONIA"/>
    <property type="match status" value="1"/>
</dbReference>
<dbReference type="InterPro" id="IPR016177">
    <property type="entry name" value="DNA-bd_dom_sf"/>
</dbReference>
<evidence type="ECO:0000256" key="10">
    <source>
        <dbReference type="ARBA" id="ARBA00022989"/>
    </source>
</evidence>
<evidence type="ECO:0000256" key="12">
    <source>
        <dbReference type="ARBA" id="ARBA00023125"/>
    </source>
</evidence>
<keyword evidence="6 20" id="KW-0732">Signal</keyword>
<feature type="domain" description="AP2/ERF" evidence="22">
    <location>
        <begin position="1194"/>
        <end position="1251"/>
    </location>
</feature>
<dbReference type="Pfam" id="PF07714">
    <property type="entry name" value="PK_Tyr_Ser-Thr"/>
    <property type="match status" value="1"/>
</dbReference>
<gene>
    <name evidence="23" type="ORF">ZIOFF_029994</name>
</gene>
<keyword evidence="12" id="KW-0238">DNA-binding</keyword>
<evidence type="ECO:0000313" key="24">
    <source>
        <dbReference type="Proteomes" id="UP000734854"/>
    </source>
</evidence>
<dbReference type="GO" id="GO:0009506">
    <property type="term" value="C:plasmodesma"/>
    <property type="evidence" value="ECO:0007669"/>
    <property type="project" value="TreeGrafter"/>
</dbReference>
<comment type="subcellular location">
    <subcellularLocation>
        <location evidence="2">Membrane</location>
        <topology evidence="2">Single-pass type I membrane protein</topology>
    </subcellularLocation>
    <subcellularLocation>
        <location evidence="1">Nucleus</location>
    </subcellularLocation>
</comment>
<keyword evidence="24" id="KW-1185">Reference proteome</keyword>
<evidence type="ECO:0000256" key="9">
    <source>
        <dbReference type="ARBA" id="ARBA00022840"/>
    </source>
</evidence>
<evidence type="ECO:0000256" key="2">
    <source>
        <dbReference type="ARBA" id="ARBA00004479"/>
    </source>
</evidence>
<dbReference type="InterPro" id="IPR036955">
    <property type="entry name" value="AP2/ERF_dom_sf"/>
</dbReference>
<dbReference type="InterPro" id="IPR045272">
    <property type="entry name" value="ANXUR1/2-like"/>
</dbReference>
<keyword evidence="5 19" id="KW-0812">Transmembrane</keyword>
<evidence type="ECO:0000256" key="17">
    <source>
        <dbReference type="PROSITE-ProRule" id="PRU10141"/>
    </source>
</evidence>
<dbReference type="PROSITE" id="PS50011">
    <property type="entry name" value="PROTEIN_KINASE_DOM"/>
    <property type="match status" value="1"/>
</dbReference>
<feature type="chain" id="PRO_5035245217" evidence="20">
    <location>
        <begin position="23"/>
        <end position="1331"/>
    </location>
</feature>
<dbReference type="PROSITE" id="PS00107">
    <property type="entry name" value="PROTEIN_KINASE_ATP"/>
    <property type="match status" value="1"/>
</dbReference>
<dbReference type="PROSITE" id="PS51032">
    <property type="entry name" value="AP2_ERF"/>
    <property type="match status" value="2"/>
</dbReference>